<evidence type="ECO:0008006" key="3">
    <source>
        <dbReference type="Google" id="ProtNLM"/>
    </source>
</evidence>
<accession>A0A5C8UWG4</accession>
<keyword evidence="2" id="KW-1185">Reference proteome</keyword>
<organism evidence="1 2">
    <name type="scientific">Lacisediminihabitans profunda</name>
    <dbReference type="NCBI Taxonomy" id="2594790"/>
    <lineage>
        <taxon>Bacteria</taxon>
        <taxon>Bacillati</taxon>
        <taxon>Actinomycetota</taxon>
        <taxon>Actinomycetes</taxon>
        <taxon>Micrococcales</taxon>
        <taxon>Microbacteriaceae</taxon>
        <taxon>Lacisediminihabitans</taxon>
    </lineage>
</organism>
<sequence>MTIGFDEAELEPTCSRAECRETAAWNINWRNPRIHGPERVKVWLACDDHRDFLRDYLAARDFPVVVTPLGESVARVPDVESPVS</sequence>
<gene>
    <name evidence="1" type="ORF">FVP33_03550</name>
</gene>
<evidence type="ECO:0000313" key="2">
    <source>
        <dbReference type="Proteomes" id="UP000321379"/>
    </source>
</evidence>
<dbReference type="RefSeq" id="WP_147782256.1">
    <property type="nucleotide sequence ID" value="NZ_VRMG01000004.1"/>
</dbReference>
<dbReference type="Proteomes" id="UP000321379">
    <property type="component" value="Unassembled WGS sequence"/>
</dbReference>
<dbReference type="EMBL" id="VRMG01000004">
    <property type="protein sequence ID" value="TXN32008.1"/>
    <property type="molecule type" value="Genomic_DNA"/>
</dbReference>
<name>A0A5C8UWG4_9MICO</name>
<proteinExistence type="predicted"/>
<reference evidence="1 2" key="1">
    <citation type="submission" date="2019-08" db="EMBL/GenBank/DDBJ databases">
        <title>Bacterial whole genome sequence for Glaciihabitans sp. CHu50b-6-2.</title>
        <authorList>
            <person name="Jin L."/>
        </authorList>
    </citation>
    <scope>NUCLEOTIDE SEQUENCE [LARGE SCALE GENOMIC DNA]</scope>
    <source>
        <strain evidence="1 2">CHu50b-6-2</strain>
    </source>
</reference>
<comment type="caution">
    <text evidence="1">The sequence shown here is derived from an EMBL/GenBank/DDBJ whole genome shotgun (WGS) entry which is preliminary data.</text>
</comment>
<dbReference type="AlphaFoldDB" id="A0A5C8UWG4"/>
<protein>
    <recommendedName>
        <fullName evidence="3">Acetone carboxylase</fullName>
    </recommendedName>
</protein>
<evidence type="ECO:0000313" key="1">
    <source>
        <dbReference type="EMBL" id="TXN32008.1"/>
    </source>
</evidence>